<comment type="caution">
    <text evidence="2">The sequence shown here is derived from an EMBL/GenBank/DDBJ whole genome shotgun (WGS) entry which is preliminary data.</text>
</comment>
<sequence length="176" mass="20065">MSLRTRLGAALLPAALLLEPAASQAETVEGWWEHLDWPPRLTLDHVLLQAGLYTTHFSNDPDHTNDQRLISLEWHTPDRWFAGGARFRNSFSQESHYLYAGREFPFWQAGDVSFRAKLTAGLLHGYRGEYRDKIPFNHLGVAPAFLPTLGARWRRVETDLIVFGTAGMMITAGWRF</sequence>
<dbReference type="Proteomes" id="UP001165369">
    <property type="component" value="Unassembled WGS sequence"/>
</dbReference>
<evidence type="ECO:0008006" key="4">
    <source>
        <dbReference type="Google" id="ProtNLM"/>
    </source>
</evidence>
<dbReference type="EMBL" id="JAMJPK010000010">
    <property type="protein sequence ID" value="MCL7942160.1"/>
    <property type="molecule type" value="Genomic_DNA"/>
</dbReference>
<evidence type="ECO:0000313" key="3">
    <source>
        <dbReference type="Proteomes" id="UP001165369"/>
    </source>
</evidence>
<keyword evidence="1" id="KW-0732">Signal</keyword>
<feature type="chain" id="PRO_5045091636" description="Sn-glycerol-3-phosphate transporter" evidence="1">
    <location>
        <begin position="26"/>
        <end position="176"/>
    </location>
</feature>
<protein>
    <recommendedName>
        <fullName evidence="4">Sn-glycerol-3-phosphate transporter</fullName>
    </recommendedName>
</protein>
<proteinExistence type="predicted"/>
<accession>A0ABT0T5H0</accession>
<feature type="signal peptide" evidence="1">
    <location>
        <begin position="1"/>
        <end position="25"/>
    </location>
</feature>
<reference evidence="2" key="1">
    <citation type="submission" date="2022-05" db="EMBL/GenBank/DDBJ databases">
        <title>Halomonas geminus sp. nov. and Halomonas llamarensis sp. nov. isolated from high-altitude salars of the Atacama Desert.</title>
        <authorList>
            <person name="Hintersatz C."/>
            <person name="Rojas L.A."/>
            <person name="Wei T.-S."/>
            <person name="Kutschke S."/>
            <person name="Lehmann F."/>
            <person name="Jain R."/>
            <person name="Pollmann K."/>
        </authorList>
    </citation>
    <scope>NUCLEOTIDE SEQUENCE</scope>
    <source>
        <strain evidence="2">ATCH28</strain>
    </source>
</reference>
<keyword evidence="3" id="KW-1185">Reference proteome</keyword>
<name>A0ABT0T5H0_9GAMM</name>
<evidence type="ECO:0000256" key="1">
    <source>
        <dbReference type="SAM" id="SignalP"/>
    </source>
</evidence>
<organism evidence="2 3">
    <name type="scientific">Halomonas gemina</name>
    <dbReference type="NCBI Taxonomy" id="2945105"/>
    <lineage>
        <taxon>Bacteria</taxon>
        <taxon>Pseudomonadati</taxon>
        <taxon>Pseudomonadota</taxon>
        <taxon>Gammaproteobacteria</taxon>
        <taxon>Oceanospirillales</taxon>
        <taxon>Halomonadaceae</taxon>
        <taxon>Halomonas</taxon>
    </lineage>
</organism>
<evidence type="ECO:0000313" key="2">
    <source>
        <dbReference type="EMBL" id="MCL7942160.1"/>
    </source>
</evidence>
<gene>
    <name evidence="2" type="ORF">M8009_17905</name>
</gene>
<dbReference type="RefSeq" id="WP_250063679.1">
    <property type="nucleotide sequence ID" value="NZ_JAMJPK010000010.1"/>
</dbReference>